<protein>
    <submittedName>
        <fullName evidence="2">Uncharacterized protein</fullName>
    </submittedName>
</protein>
<organism evidence="2">
    <name type="scientific">Neospora caninum (strain Liverpool)</name>
    <dbReference type="NCBI Taxonomy" id="572307"/>
    <lineage>
        <taxon>Eukaryota</taxon>
        <taxon>Sar</taxon>
        <taxon>Alveolata</taxon>
        <taxon>Apicomplexa</taxon>
        <taxon>Conoidasida</taxon>
        <taxon>Coccidia</taxon>
        <taxon>Eucoccidiorida</taxon>
        <taxon>Eimeriorina</taxon>
        <taxon>Sarcocystidae</taxon>
        <taxon>Neospora</taxon>
    </lineage>
</organism>
<feature type="compositionally biased region" description="Basic residues" evidence="1">
    <location>
        <begin position="716"/>
        <end position="726"/>
    </location>
</feature>
<feature type="compositionally biased region" description="Acidic residues" evidence="1">
    <location>
        <begin position="733"/>
        <end position="744"/>
    </location>
</feature>
<accession>A0A0F7UDU7</accession>
<feature type="region of interest" description="Disordered" evidence="1">
    <location>
        <begin position="782"/>
        <end position="809"/>
    </location>
</feature>
<feature type="compositionally biased region" description="Acidic residues" evidence="1">
    <location>
        <begin position="589"/>
        <end position="598"/>
    </location>
</feature>
<feature type="region of interest" description="Disordered" evidence="1">
    <location>
        <begin position="581"/>
        <end position="627"/>
    </location>
</feature>
<feature type="region of interest" description="Disordered" evidence="1">
    <location>
        <begin position="165"/>
        <end position="198"/>
    </location>
</feature>
<dbReference type="AlphaFoldDB" id="A0A0F7UDU7"/>
<feature type="compositionally biased region" description="Polar residues" evidence="1">
    <location>
        <begin position="1"/>
        <end position="24"/>
    </location>
</feature>
<name>A0A0F7UDU7_NEOCL</name>
<feature type="compositionally biased region" description="Basic and acidic residues" evidence="1">
    <location>
        <begin position="706"/>
        <end position="715"/>
    </location>
</feature>
<feature type="region of interest" description="Disordered" evidence="1">
    <location>
        <begin position="686"/>
        <end position="750"/>
    </location>
</feature>
<feature type="region of interest" description="Disordered" evidence="1">
    <location>
        <begin position="1"/>
        <end position="81"/>
    </location>
</feature>
<reference evidence="2" key="1">
    <citation type="journal article" date="2015" name="PLoS ONE">
        <title>Comprehensive Evaluation of Toxoplasma gondii VEG and Neospora caninum LIV Genomes with Tachyzoite Stage Transcriptome and Proteome Defines Novel Transcript Features.</title>
        <authorList>
            <person name="Ramaprasad A."/>
            <person name="Mourier T."/>
            <person name="Naeem R."/>
            <person name="Malas T.B."/>
            <person name="Moussa E."/>
            <person name="Panigrahi A."/>
            <person name="Vermont S.J."/>
            <person name="Otto T.D."/>
            <person name="Wastling J."/>
            <person name="Pain A."/>
        </authorList>
    </citation>
    <scope>NUCLEOTIDE SEQUENCE</scope>
    <source>
        <strain evidence="2">Liverpool</strain>
    </source>
</reference>
<evidence type="ECO:0000313" key="2">
    <source>
        <dbReference type="EMBL" id="CEL66502.1"/>
    </source>
</evidence>
<feature type="compositionally biased region" description="Basic and acidic residues" evidence="1">
    <location>
        <begin position="610"/>
        <end position="623"/>
    </location>
</feature>
<dbReference type="EMBL" id="LN714481">
    <property type="protein sequence ID" value="CEL66502.1"/>
    <property type="molecule type" value="Genomic_DNA"/>
</dbReference>
<feature type="region of interest" description="Disordered" evidence="1">
    <location>
        <begin position="860"/>
        <end position="882"/>
    </location>
</feature>
<sequence>MRSPSFSPVPTSEWDSTNEDSLQAHSVYGHDGSPADSRPARMVNRAKSRFPGRQETPAARGSKAASRPIKPTARRVQSAECRRRSTVDAPIHLSSSGVNHWCLHEKFPSDCGNTRTRGVRSGVRDGASQLLDQPESVFMLGGTRKVSGSNSCGELPVLEFYSEAEHTEVVSSRDTPKRSNADSEASSPAGENASEAASSVKLLENLPSHSGTANATSRHLSCCGPSVGGSACACSTPVTRPSPVIAENCKQLCRDDETSYGQPESQGKMVSPGDIAACSTGDVERGETAYTEKKQRKLIARSPPWGRAFLSLAPLLFVSIWAFWFKECAHALTCNSRASGLQQNFPFTSSILSSPRLPPESRCRRNAVSQNVSPDSDPSLLPVILPSLAPSSPNSVTLRFLAGKQSPGRVSSLLYRKSFGASLSPSSSPTAVPSFCFLTPLATGRYPCVNVAPKVSLLGETPTRRYALGVSAFSFSPARVGARGVHASFWSGLGSGEPSTTSSSGLQGASPRRRSNGSDEAASRTQQEWVQELTAALQSGALKIPALTAEVTEAAGGRQITPRGLDDLIEAAAAVRAGLPLPSHLIPPAEDEGGEESPVDQNLQQTKGSRKAEDSRSSNEGKRSVAAYADEARRLQANLDGVDEERKEFFLNAYRKELRHRGVDDRDCQTPQDLCNRLAFARVFNSSKNGRGATKPGREPSGTKTVRAEVTDGGRSRRSRRSRSRLIARLSGDDEADDNDEDDSSSGIVQISPGVFMARSGSLGGGTGSPFDRLFADVFGGSFFGGRPDGQDDESSEEEGGSPLQRARGGSLLDHLFGGDLFSSLLGGGLIGGGLREDDDDEGSAKARVKKLDFKTPESAEARLQSGVADGSQEDATSSEETDTRLLQLLNKAHARGDPSLALFIKKSFQDPSLREMLLTAQTEGVEAAEAKADGRGKYVLQRLKDNQLFG</sequence>
<gene>
    <name evidence="2" type="ORF">BN1204_023130</name>
</gene>
<proteinExistence type="predicted"/>
<feature type="compositionally biased region" description="Low complexity" evidence="1">
    <location>
        <begin position="496"/>
        <end position="506"/>
    </location>
</feature>
<feature type="compositionally biased region" description="Acidic residues" evidence="1">
    <location>
        <begin position="791"/>
        <end position="800"/>
    </location>
</feature>
<feature type="region of interest" description="Disordered" evidence="1">
    <location>
        <begin position="493"/>
        <end position="527"/>
    </location>
</feature>
<evidence type="ECO:0000256" key="1">
    <source>
        <dbReference type="SAM" id="MobiDB-lite"/>
    </source>
</evidence>